<sequence length="163" mass="18733">MPSDDASMTALRAKNQATIEKYLNNPGISRLECFTEDGIKELTFATHPSIFSPDNETPISWNGKDALRETFLYNKETFTGKWKTPKIYSTQDPNKFWVETALDATYAVNGKKIPYRQPYYVMSFDMEDGLIRLFREIMNPLQIIKTHGCQDPELLLKGNEPVE</sequence>
<organism evidence="1 2">
    <name type="scientific">Penicillium brasilianum</name>
    <dbReference type="NCBI Taxonomy" id="104259"/>
    <lineage>
        <taxon>Eukaryota</taxon>
        <taxon>Fungi</taxon>
        <taxon>Dikarya</taxon>
        <taxon>Ascomycota</taxon>
        <taxon>Pezizomycotina</taxon>
        <taxon>Eurotiomycetes</taxon>
        <taxon>Eurotiomycetidae</taxon>
        <taxon>Eurotiales</taxon>
        <taxon>Aspergillaceae</taxon>
        <taxon>Penicillium</taxon>
    </lineage>
</organism>
<evidence type="ECO:0008006" key="3">
    <source>
        <dbReference type="Google" id="ProtNLM"/>
    </source>
</evidence>
<dbReference type="SUPFAM" id="SSF54427">
    <property type="entry name" value="NTF2-like"/>
    <property type="match status" value="1"/>
</dbReference>
<evidence type="ECO:0000313" key="1">
    <source>
        <dbReference type="EMBL" id="OOQ84071.1"/>
    </source>
</evidence>
<dbReference type="InterPro" id="IPR032710">
    <property type="entry name" value="NTF2-like_dom_sf"/>
</dbReference>
<name>A0A1S9RFD9_PENBI</name>
<dbReference type="Proteomes" id="UP000190744">
    <property type="component" value="Unassembled WGS sequence"/>
</dbReference>
<proteinExistence type="predicted"/>
<dbReference type="EMBL" id="LJBN01000186">
    <property type="protein sequence ID" value="OOQ84071.1"/>
    <property type="molecule type" value="Genomic_DNA"/>
</dbReference>
<dbReference type="GO" id="GO:0017000">
    <property type="term" value="P:antibiotic biosynthetic process"/>
    <property type="evidence" value="ECO:0007669"/>
    <property type="project" value="InterPro"/>
</dbReference>
<dbReference type="InterPro" id="IPR004964">
    <property type="entry name" value="PhzA_PhzB"/>
</dbReference>
<evidence type="ECO:0000313" key="2">
    <source>
        <dbReference type="Proteomes" id="UP000190744"/>
    </source>
</evidence>
<dbReference type="Gene3D" id="3.10.450.50">
    <property type="match status" value="1"/>
</dbReference>
<protein>
    <recommendedName>
        <fullName evidence="3">SnoaL-like domain-containing protein</fullName>
    </recommendedName>
</protein>
<gene>
    <name evidence="1" type="ORF">PEBR_32110</name>
</gene>
<reference evidence="2" key="1">
    <citation type="submission" date="2015-09" db="EMBL/GenBank/DDBJ databases">
        <authorList>
            <person name="Fill T.P."/>
            <person name="Baretta J.F."/>
            <person name="de Almeida L.G."/>
            <person name="Rocha M."/>
            <person name="de Souza D.H."/>
            <person name="Malavazi I."/>
            <person name="Cerdeira L.T."/>
            <person name="Hong H."/>
            <person name="Samborskyy M."/>
            <person name="de Vasconcelos A.T."/>
            <person name="Leadlay P."/>
            <person name="Rodrigues-Filho E."/>
        </authorList>
    </citation>
    <scope>NUCLEOTIDE SEQUENCE [LARGE SCALE GENOMIC DNA]</scope>
    <source>
        <strain evidence="2">LaBioMMi 136</strain>
    </source>
</reference>
<comment type="caution">
    <text evidence="1">The sequence shown here is derived from an EMBL/GenBank/DDBJ whole genome shotgun (WGS) entry which is preliminary data.</text>
</comment>
<dbReference type="Pfam" id="PF03284">
    <property type="entry name" value="PHZA_PHZB"/>
    <property type="match status" value="1"/>
</dbReference>
<accession>A0A1S9RFD9</accession>
<dbReference type="AlphaFoldDB" id="A0A1S9RFD9"/>